<dbReference type="PIRSF" id="PIRSF005956">
    <property type="entry name" value="BtpA"/>
    <property type="match status" value="1"/>
</dbReference>
<dbReference type="PANTHER" id="PTHR21381">
    <property type="entry name" value="ZGC:162297"/>
    <property type="match status" value="1"/>
</dbReference>
<protein>
    <recommendedName>
        <fullName evidence="4">BtpA family membrane complex biogenesis protein</fullName>
    </recommendedName>
</protein>
<dbReference type="Pfam" id="PF03437">
    <property type="entry name" value="BtpA"/>
    <property type="match status" value="1"/>
</dbReference>
<comment type="similarity">
    <text evidence="1">Belongs to the BtpA family.</text>
</comment>
<evidence type="ECO:0000313" key="3">
    <source>
        <dbReference type="Proteomes" id="UP000091820"/>
    </source>
</evidence>
<reference evidence="2" key="2">
    <citation type="submission" date="2020-05" db="UniProtKB">
        <authorList>
            <consortium name="EnsemblMetazoa"/>
        </authorList>
    </citation>
    <scope>IDENTIFICATION</scope>
    <source>
        <strain evidence="2">IAEA</strain>
    </source>
</reference>
<dbReference type="InterPro" id="IPR005137">
    <property type="entry name" value="BtpA"/>
</dbReference>
<name>A0A1A9WEL1_9MUSC</name>
<dbReference type="InterPro" id="IPR011060">
    <property type="entry name" value="RibuloseP-bd_barrel"/>
</dbReference>
<sequence>MHRFLQVFHKQSCNIIGMVHIGALPGTPLYKSNWLEIIEKAKYETEIYKKYKLDSVLIENMHDVPYTQDHDMGPETVACMSKVAQEIRNIMPASKPVGIQILASANEQALAVAKACNLQYIRAEGFVFGHIADEGYTNACAGRLLRYRRHIDASRILIFTDLKKKHSSHAVTNDISLLETAKAAQFFLSDGVIVTGLSTGQAAKLEDILSLRGRIDIPLIVGSGVTGNNLKDYFYNLQAAIIGSYFKQDGHWANDLCEETIENFMHNAYDLTPKNCLQI</sequence>
<dbReference type="STRING" id="37001.A0A1A9WEL1"/>
<evidence type="ECO:0008006" key="4">
    <source>
        <dbReference type="Google" id="ProtNLM"/>
    </source>
</evidence>
<reference evidence="3" key="1">
    <citation type="submission" date="2014-03" db="EMBL/GenBank/DDBJ databases">
        <authorList>
            <person name="Aksoy S."/>
            <person name="Warren W."/>
            <person name="Wilson R.K."/>
        </authorList>
    </citation>
    <scope>NUCLEOTIDE SEQUENCE [LARGE SCALE GENOMIC DNA]</scope>
    <source>
        <strain evidence="3">IAEA</strain>
    </source>
</reference>
<dbReference type="PANTHER" id="PTHR21381:SF3">
    <property type="entry name" value="SGC REGION PROTEIN SGCQ-RELATED"/>
    <property type="match status" value="1"/>
</dbReference>
<dbReference type="NCBIfam" id="TIGR00259">
    <property type="entry name" value="thylakoid_BtpA"/>
    <property type="match status" value="1"/>
</dbReference>
<accession>A0A1A9WEL1</accession>
<dbReference type="SUPFAM" id="SSF51366">
    <property type="entry name" value="Ribulose-phoshate binding barrel"/>
    <property type="match status" value="1"/>
</dbReference>
<evidence type="ECO:0000256" key="1">
    <source>
        <dbReference type="ARBA" id="ARBA00006007"/>
    </source>
</evidence>
<evidence type="ECO:0000313" key="2">
    <source>
        <dbReference type="EnsemblMetazoa" id="GBRI016806-PA"/>
    </source>
</evidence>
<dbReference type="Proteomes" id="UP000091820">
    <property type="component" value="Unassembled WGS sequence"/>
</dbReference>
<dbReference type="VEuPathDB" id="VectorBase:GBRI016806"/>
<organism evidence="2 3">
    <name type="scientific">Glossina brevipalpis</name>
    <dbReference type="NCBI Taxonomy" id="37001"/>
    <lineage>
        <taxon>Eukaryota</taxon>
        <taxon>Metazoa</taxon>
        <taxon>Ecdysozoa</taxon>
        <taxon>Arthropoda</taxon>
        <taxon>Hexapoda</taxon>
        <taxon>Insecta</taxon>
        <taxon>Pterygota</taxon>
        <taxon>Neoptera</taxon>
        <taxon>Endopterygota</taxon>
        <taxon>Diptera</taxon>
        <taxon>Brachycera</taxon>
        <taxon>Muscomorpha</taxon>
        <taxon>Hippoboscoidea</taxon>
        <taxon>Glossinidae</taxon>
        <taxon>Glossina</taxon>
    </lineage>
</organism>
<dbReference type="AlphaFoldDB" id="A0A1A9WEL1"/>
<proteinExistence type="inferred from homology"/>
<keyword evidence="3" id="KW-1185">Reference proteome</keyword>
<dbReference type="EnsemblMetazoa" id="GBRI016806-RA">
    <property type="protein sequence ID" value="GBRI016806-PA"/>
    <property type="gene ID" value="GBRI016806"/>
</dbReference>